<accession>A0A370GUH2</accession>
<evidence type="ECO:0000256" key="8">
    <source>
        <dbReference type="ARBA" id="ARBA00022989"/>
    </source>
</evidence>
<keyword evidence="14" id="KW-1185">Reference proteome</keyword>
<keyword evidence="4 11" id="KW-0813">Transport</keyword>
<proteinExistence type="inferred from homology"/>
<evidence type="ECO:0000256" key="10">
    <source>
        <dbReference type="ARBA" id="ARBA00023136"/>
    </source>
</evidence>
<comment type="subcellular location">
    <subcellularLocation>
        <location evidence="1 11">Cell membrane</location>
        <topology evidence="1 11">Multi-pass membrane protein</topology>
    </subcellularLocation>
</comment>
<dbReference type="GO" id="GO:0005886">
    <property type="term" value="C:plasma membrane"/>
    <property type="evidence" value="ECO:0007669"/>
    <property type="project" value="UniProtKB-SubCell"/>
</dbReference>
<dbReference type="PANTHER" id="PTHR34182:SF1">
    <property type="entry name" value="PROTEIN-EXPORT MEMBRANE PROTEIN SECG"/>
    <property type="match status" value="1"/>
</dbReference>
<keyword evidence="7 11" id="KW-0653">Protein transport</keyword>
<keyword evidence="8 11" id="KW-1133">Transmembrane helix</keyword>
<feature type="compositionally biased region" description="Polar residues" evidence="12">
    <location>
        <begin position="95"/>
        <end position="106"/>
    </location>
</feature>
<dbReference type="GO" id="GO:0015450">
    <property type="term" value="F:protein-transporting ATPase activity"/>
    <property type="evidence" value="ECO:0007669"/>
    <property type="project" value="UniProtKB-UniRule"/>
</dbReference>
<dbReference type="InterPro" id="IPR004692">
    <property type="entry name" value="SecG"/>
</dbReference>
<evidence type="ECO:0000256" key="11">
    <source>
        <dbReference type="RuleBase" id="RU365087"/>
    </source>
</evidence>
<evidence type="ECO:0000256" key="1">
    <source>
        <dbReference type="ARBA" id="ARBA00004651"/>
    </source>
</evidence>
<keyword evidence="5 11" id="KW-1003">Cell membrane</keyword>
<dbReference type="NCBIfam" id="TIGR00810">
    <property type="entry name" value="secG"/>
    <property type="match status" value="1"/>
</dbReference>
<dbReference type="Pfam" id="PF03840">
    <property type="entry name" value="SecG"/>
    <property type="match status" value="1"/>
</dbReference>
<feature type="transmembrane region" description="Helical" evidence="11">
    <location>
        <begin position="51"/>
        <end position="74"/>
    </location>
</feature>
<keyword evidence="9 11" id="KW-0811">Translocation</keyword>
<protein>
    <recommendedName>
        <fullName evidence="3 11">Protein-export membrane protein SecG</fullName>
    </recommendedName>
</protein>
<dbReference type="EMBL" id="QQAX01000004">
    <property type="protein sequence ID" value="RDI46930.1"/>
    <property type="molecule type" value="Genomic_DNA"/>
</dbReference>
<dbReference type="AlphaFoldDB" id="A0A370GUH2"/>
<dbReference type="GO" id="GO:0009306">
    <property type="term" value="P:protein secretion"/>
    <property type="evidence" value="ECO:0007669"/>
    <property type="project" value="UniProtKB-UniRule"/>
</dbReference>
<evidence type="ECO:0000256" key="7">
    <source>
        <dbReference type="ARBA" id="ARBA00022927"/>
    </source>
</evidence>
<dbReference type="OrthoDB" id="9813947at2"/>
<organism evidence="13 14">
    <name type="scientific">Aquicella lusitana</name>
    <dbReference type="NCBI Taxonomy" id="254246"/>
    <lineage>
        <taxon>Bacteria</taxon>
        <taxon>Pseudomonadati</taxon>
        <taxon>Pseudomonadota</taxon>
        <taxon>Gammaproteobacteria</taxon>
        <taxon>Legionellales</taxon>
        <taxon>Coxiellaceae</taxon>
        <taxon>Aquicella</taxon>
    </lineage>
</organism>
<dbReference type="GO" id="GO:0065002">
    <property type="term" value="P:intracellular protein transmembrane transport"/>
    <property type="evidence" value="ECO:0007669"/>
    <property type="project" value="TreeGrafter"/>
</dbReference>
<comment type="similarity">
    <text evidence="2 11">Belongs to the SecG family.</text>
</comment>
<feature type="region of interest" description="Disordered" evidence="12">
    <location>
        <begin position="95"/>
        <end position="119"/>
    </location>
</feature>
<evidence type="ECO:0000313" key="14">
    <source>
        <dbReference type="Proteomes" id="UP000254720"/>
    </source>
</evidence>
<reference evidence="13 14" key="1">
    <citation type="submission" date="2018-07" db="EMBL/GenBank/DDBJ databases">
        <title>Genomic Encyclopedia of Type Strains, Phase IV (KMG-IV): sequencing the most valuable type-strain genomes for metagenomic binning, comparative biology and taxonomic classification.</title>
        <authorList>
            <person name="Goeker M."/>
        </authorList>
    </citation>
    <scope>NUCLEOTIDE SEQUENCE [LARGE SCALE GENOMIC DNA]</scope>
    <source>
        <strain evidence="13 14">DSM 16500</strain>
    </source>
</reference>
<evidence type="ECO:0000256" key="6">
    <source>
        <dbReference type="ARBA" id="ARBA00022692"/>
    </source>
</evidence>
<evidence type="ECO:0000256" key="5">
    <source>
        <dbReference type="ARBA" id="ARBA00022475"/>
    </source>
</evidence>
<evidence type="ECO:0000256" key="12">
    <source>
        <dbReference type="SAM" id="MobiDB-lite"/>
    </source>
</evidence>
<sequence>MYQFIMLIHVFAAVFIIALVLVQQGKGATMGAAFGSGASQTVFGSRGSGSFLFRITIGLIAVFFITSIVLNNLAAHAYKQEKVITLPVAPARNTQEQIPVNNTSGQPAPVSPEQIPTKK</sequence>
<evidence type="ECO:0000313" key="13">
    <source>
        <dbReference type="EMBL" id="RDI46930.1"/>
    </source>
</evidence>
<keyword evidence="6 11" id="KW-0812">Transmembrane</keyword>
<evidence type="ECO:0000256" key="4">
    <source>
        <dbReference type="ARBA" id="ARBA00022448"/>
    </source>
</evidence>
<gene>
    <name evidence="13" type="ORF">C8D86_10453</name>
</gene>
<evidence type="ECO:0000256" key="2">
    <source>
        <dbReference type="ARBA" id="ARBA00008445"/>
    </source>
</evidence>
<dbReference type="PANTHER" id="PTHR34182">
    <property type="entry name" value="PROTEIN-EXPORT MEMBRANE PROTEIN SECG"/>
    <property type="match status" value="1"/>
</dbReference>
<comment type="caution">
    <text evidence="13">The sequence shown here is derived from an EMBL/GenBank/DDBJ whole genome shotgun (WGS) entry which is preliminary data.</text>
</comment>
<dbReference type="RefSeq" id="WP_114833698.1">
    <property type="nucleotide sequence ID" value="NZ_LR699114.1"/>
</dbReference>
<dbReference type="GO" id="GO:0043952">
    <property type="term" value="P:protein transport by the Sec complex"/>
    <property type="evidence" value="ECO:0007669"/>
    <property type="project" value="TreeGrafter"/>
</dbReference>
<evidence type="ECO:0000256" key="9">
    <source>
        <dbReference type="ARBA" id="ARBA00023010"/>
    </source>
</evidence>
<comment type="caution">
    <text evidence="11">Lacks conserved residue(s) required for the propagation of feature annotation.</text>
</comment>
<dbReference type="PRINTS" id="PR01651">
    <property type="entry name" value="SECGEXPORT"/>
</dbReference>
<comment type="function">
    <text evidence="11">Involved in protein export. Participates in an early event of protein translocation.</text>
</comment>
<evidence type="ECO:0000256" key="3">
    <source>
        <dbReference type="ARBA" id="ARBA00017876"/>
    </source>
</evidence>
<keyword evidence="10 11" id="KW-0472">Membrane</keyword>
<dbReference type="Proteomes" id="UP000254720">
    <property type="component" value="Unassembled WGS sequence"/>
</dbReference>
<name>A0A370GUH2_9COXI</name>